<dbReference type="GO" id="GO:0016491">
    <property type="term" value="F:oxidoreductase activity"/>
    <property type="evidence" value="ECO:0007669"/>
    <property type="project" value="UniProtKB-UniRule"/>
</dbReference>
<dbReference type="InterPro" id="IPR016446">
    <property type="entry name" value="Flavin_OxRdtase_Frp"/>
</dbReference>
<dbReference type="RefSeq" id="WP_022211720.1">
    <property type="nucleotide sequence ID" value="NZ_JACOOQ010000004.1"/>
</dbReference>
<dbReference type="SUPFAM" id="SSF55469">
    <property type="entry name" value="FMN-dependent nitroreductase-like"/>
    <property type="match status" value="1"/>
</dbReference>
<feature type="domain" description="Nitroreductase" evidence="6">
    <location>
        <begin position="8"/>
        <end position="172"/>
    </location>
</feature>
<gene>
    <name evidence="7" type="ORF">H8R92_03570</name>
</gene>
<evidence type="ECO:0000313" key="8">
    <source>
        <dbReference type="Proteomes" id="UP000662088"/>
    </source>
</evidence>
<keyword evidence="2 5" id="KW-0285">Flavoprotein</keyword>
<dbReference type="AlphaFoldDB" id="A0A8I0DMW5"/>
<dbReference type="InterPro" id="IPR000415">
    <property type="entry name" value="Nitroreductase-like"/>
</dbReference>
<keyword evidence="3 5" id="KW-0288">FMN</keyword>
<reference evidence="7" key="1">
    <citation type="submission" date="2020-08" db="EMBL/GenBank/DDBJ databases">
        <title>Genome public.</title>
        <authorList>
            <person name="Liu C."/>
            <person name="Sun Q."/>
        </authorList>
    </citation>
    <scope>NUCLEOTIDE SEQUENCE</scope>
    <source>
        <strain evidence="7">NSJ-42</strain>
    </source>
</reference>
<protein>
    <submittedName>
        <fullName evidence="7">Nitroreductase family protein</fullName>
    </submittedName>
</protein>
<proteinExistence type="inferred from homology"/>
<keyword evidence="4 5" id="KW-0560">Oxidoreductase</keyword>
<comment type="similarity">
    <text evidence="1 5">Belongs to the flavin oxidoreductase frp family.</text>
</comment>
<evidence type="ECO:0000256" key="5">
    <source>
        <dbReference type="PIRNR" id="PIRNR005426"/>
    </source>
</evidence>
<sequence>MNETICTIMKRGSLRRYKEENISDEHLDIILNAAMRAPTAGNMMTYSIITVRKEETKKKLAISCDNQPFIAKAPLILIFLADYSKWYKYYEVNGVREFQKDRGETFAGPSAGSFVLAVQDAVIAAENAVIAAESLGIGSCYIGDIMEQKEYHKTLFNLPEYVFPVAMLTLGYYPEDYMVPLKERFAEKYVVFEERYNELSKEDIDDMFRKRDQLFTAKNKYNAKNYAQMHYNFKVKAPFSKEMQRSVEEALKEWDKKE</sequence>
<dbReference type="InterPro" id="IPR029479">
    <property type="entry name" value="Nitroreductase"/>
</dbReference>
<dbReference type="Pfam" id="PF00881">
    <property type="entry name" value="Nitroreductase"/>
    <property type="match status" value="1"/>
</dbReference>
<evidence type="ECO:0000256" key="4">
    <source>
        <dbReference type="ARBA" id="ARBA00023002"/>
    </source>
</evidence>
<dbReference type="PANTHER" id="PTHR43425">
    <property type="entry name" value="OXYGEN-INSENSITIVE NADPH NITROREDUCTASE"/>
    <property type="match status" value="1"/>
</dbReference>
<evidence type="ECO:0000259" key="6">
    <source>
        <dbReference type="Pfam" id="PF00881"/>
    </source>
</evidence>
<dbReference type="Gene3D" id="3.40.109.10">
    <property type="entry name" value="NADH Oxidase"/>
    <property type="match status" value="1"/>
</dbReference>
<name>A0A8I0DMW5_9CLOT</name>
<dbReference type="Proteomes" id="UP000662088">
    <property type="component" value="Unassembled WGS sequence"/>
</dbReference>
<accession>A0A8I0DMW5</accession>
<dbReference type="EMBL" id="JACOOQ010000004">
    <property type="protein sequence ID" value="MBC5639520.1"/>
    <property type="molecule type" value="Genomic_DNA"/>
</dbReference>
<comment type="caution">
    <text evidence="7">The sequence shown here is derived from an EMBL/GenBank/DDBJ whole genome shotgun (WGS) entry which is preliminary data.</text>
</comment>
<evidence type="ECO:0000313" key="7">
    <source>
        <dbReference type="EMBL" id="MBC5639520.1"/>
    </source>
</evidence>
<evidence type="ECO:0000256" key="1">
    <source>
        <dbReference type="ARBA" id="ARBA00008366"/>
    </source>
</evidence>
<keyword evidence="5" id="KW-0521">NADP</keyword>
<evidence type="ECO:0000256" key="2">
    <source>
        <dbReference type="ARBA" id="ARBA00022630"/>
    </source>
</evidence>
<evidence type="ECO:0000256" key="3">
    <source>
        <dbReference type="ARBA" id="ARBA00022643"/>
    </source>
</evidence>
<dbReference type="PANTHER" id="PTHR43425:SF2">
    <property type="entry name" value="OXYGEN-INSENSITIVE NADPH NITROREDUCTASE"/>
    <property type="match status" value="1"/>
</dbReference>
<keyword evidence="8" id="KW-1185">Reference proteome</keyword>
<dbReference type="PIRSF" id="PIRSF005426">
    <property type="entry name" value="Frp"/>
    <property type="match status" value="1"/>
</dbReference>
<organism evidence="7 8">
    <name type="scientific">Clostridium lentum</name>
    <dbReference type="NCBI Taxonomy" id="2763037"/>
    <lineage>
        <taxon>Bacteria</taxon>
        <taxon>Bacillati</taxon>
        <taxon>Bacillota</taxon>
        <taxon>Clostridia</taxon>
        <taxon>Eubacteriales</taxon>
        <taxon>Clostridiaceae</taxon>
        <taxon>Clostridium</taxon>
    </lineage>
</organism>